<evidence type="ECO:0000313" key="12">
    <source>
        <dbReference type="Proteomes" id="UP000481858"/>
    </source>
</evidence>
<dbReference type="EMBL" id="WUBL01000103">
    <property type="protein sequence ID" value="KAF2965870.1"/>
    <property type="molecule type" value="Genomic_DNA"/>
</dbReference>
<dbReference type="Gene3D" id="3.30.200.20">
    <property type="entry name" value="Phosphorylase Kinase, domain 1"/>
    <property type="match status" value="1"/>
</dbReference>
<dbReference type="GO" id="GO:0050684">
    <property type="term" value="P:regulation of mRNA processing"/>
    <property type="evidence" value="ECO:0007669"/>
    <property type="project" value="TreeGrafter"/>
</dbReference>
<dbReference type="GO" id="GO:0005634">
    <property type="term" value="C:nucleus"/>
    <property type="evidence" value="ECO:0007669"/>
    <property type="project" value="TreeGrafter"/>
</dbReference>
<evidence type="ECO:0000256" key="8">
    <source>
        <dbReference type="ARBA" id="ARBA00048679"/>
    </source>
</evidence>
<keyword evidence="6 9" id="KW-0067">ATP-binding</keyword>
<evidence type="ECO:0000256" key="1">
    <source>
        <dbReference type="ARBA" id="ARBA00012513"/>
    </source>
</evidence>
<gene>
    <name evidence="11" type="ORF">GQX73_g7690</name>
</gene>
<dbReference type="SUPFAM" id="SSF56112">
    <property type="entry name" value="Protein kinase-like (PK-like)"/>
    <property type="match status" value="1"/>
</dbReference>
<organism evidence="11 12">
    <name type="scientific">Xylaria multiplex</name>
    <dbReference type="NCBI Taxonomy" id="323545"/>
    <lineage>
        <taxon>Eukaryota</taxon>
        <taxon>Fungi</taxon>
        <taxon>Dikarya</taxon>
        <taxon>Ascomycota</taxon>
        <taxon>Pezizomycotina</taxon>
        <taxon>Sordariomycetes</taxon>
        <taxon>Xylariomycetidae</taxon>
        <taxon>Xylariales</taxon>
        <taxon>Xylariaceae</taxon>
        <taxon>Xylaria</taxon>
    </lineage>
</organism>
<dbReference type="InterPro" id="IPR000719">
    <property type="entry name" value="Prot_kinase_dom"/>
</dbReference>
<accession>A0A7C8MLH7</accession>
<evidence type="ECO:0000256" key="4">
    <source>
        <dbReference type="ARBA" id="ARBA00022741"/>
    </source>
</evidence>
<feature type="binding site" evidence="9">
    <location>
        <position position="104"/>
    </location>
    <ligand>
        <name>ATP</name>
        <dbReference type="ChEBI" id="CHEBI:30616"/>
    </ligand>
</feature>
<dbReference type="Proteomes" id="UP000481858">
    <property type="component" value="Unassembled WGS sequence"/>
</dbReference>
<sequence>MLQSRIRLSSFRLLRLFQLRSAPFGRYSYTSISTPTILPKESIKYKWIDEVEELELYEPGGYHPVMINDTLHNRYRIVDKLGYGGYSTIWLARDDQLQRYVAIKVNISSSSLSIPRREVNSLRALSRSTSNAQCGPSPIDGRDAIPKVLDEFSIEGPNGTHLCYTVIPAQGNLREASYSRLFPMQIARGLSARLALAVSYVHSQGFVHGDIHLRNVLVRLPTNFDALSIDQFKEKFGAPEMVPICRVDGNLLPPNVPTKAVVPLYLGKKAHEFTRADVDGLMLSDFGEAFTPAVDQRLGRDCHIPIPKRAPEAFLQPESPLSYPSDVWSLGLAIWEIVGMKALFSDSEPRDEIVAEQIDVLGFQSFPLAWRQIWERPSSGELDIEEPLPHQPNDYRDNWPPLEEAFEEFIQKYRKMRPELGTFDDDETRAFLILMRGMLTFQPEERLTIEGVVKSEWMQKWALPAMSTC</sequence>
<keyword evidence="4 9" id="KW-0547">Nucleotide-binding</keyword>
<dbReference type="InterPro" id="IPR017441">
    <property type="entry name" value="Protein_kinase_ATP_BS"/>
</dbReference>
<comment type="catalytic activity">
    <reaction evidence="8">
        <text>L-seryl-[protein] + ATP = O-phospho-L-seryl-[protein] + ADP + H(+)</text>
        <dbReference type="Rhea" id="RHEA:17989"/>
        <dbReference type="Rhea" id="RHEA-COMP:9863"/>
        <dbReference type="Rhea" id="RHEA-COMP:11604"/>
        <dbReference type="ChEBI" id="CHEBI:15378"/>
        <dbReference type="ChEBI" id="CHEBI:29999"/>
        <dbReference type="ChEBI" id="CHEBI:30616"/>
        <dbReference type="ChEBI" id="CHEBI:83421"/>
        <dbReference type="ChEBI" id="CHEBI:456216"/>
        <dbReference type="EC" id="2.7.11.1"/>
    </reaction>
</comment>
<keyword evidence="2" id="KW-0723">Serine/threonine-protein kinase</keyword>
<dbReference type="AlphaFoldDB" id="A0A7C8MLH7"/>
<evidence type="ECO:0000256" key="5">
    <source>
        <dbReference type="ARBA" id="ARBA00022777"/>
    </source>
</evidence>
<evidence type="ECO:0000256" key="9">
    <source>
        <dbReference type="PROSITE-ProRule" id="PRU10141"/>
    </source>
</evidence>
<dbReference type="InterPro" id="IPR051334">
    <property type="entry name" value="SRPK"/>
</dbReference>
<evidence type="ECO:0000256" key="7">
    <source>
        <dbReference type="ARBA" id="ARBA00047899"/>
    </source>
</evidence>
<evidence type="ECO:0000259" key="10">
    <source>
        <dbReference type="PROSITE" id="PS50011"/>
    </source>
</evidence>
<evidence type="ECO:0000256" key="2">
    <source>
        <dbReference type="ARBA" id="ARBA00022527"/>
    </source>
</evidence>
<evidence type="ECO:0000313" key="11">
    <source>
        <dbReference type="EMBL" id="KAF2965870.1"/>
    </source>
</evidence>
<keyword evidence="3" id="KW-0808">Transferase</keyword>
<dbReference type="PROSITE" id="PS00107">
    <property type="entry name" value="PROTEIN_KINASE_ATP"/>
    <property type="match status" value="1"/>
</dbReference>
<dbReference type="PANTHER" id="PTHR47634">
    <property type="entry name" value="PROTEIN KINASE DOMAIN-CONTAINING PROTEIN-RELATED"/>
    <property type="match status" value="1"/>
</dbReference>
<keyword evidence="12" id="KW-1185">Reference proteome</keyword>
<dbReference type="PROSITE" id="PS50011">
    <property type="entry name" value="PROTEIN_KINASE_DOM"/>
    <property type="match status" value="1"/>
</dbReference>
<dbReference type="GO" id="GO:0000245">
    <property type="term" value="P:spliceosomal complex assembly"/>
    <property type="evidence" value="ECO:0007669"/>
    <property type="project" value="TreeGrafter"/>
</dbReference>
<dbReference type="EC" id="2.7.11.1" evidence="1"/>
<dbReference type="Pfam" id="PF00069">
    <property type="entry name" value="Pkinase"/>
    <property type="match status" value="1"/>
</dbReference>
<comment type="catalytic activity">
    <reaction evidence="7">
        <text>L-threonyl-[protein] + ATP = O-phospho-L-threonyl-[protein] + ADP + H(+)</text>
        <dbReference type="Rhea" id="RHEA:46608"/>
        <dbReference type="Rhea" id="RHEA-COMP:11060"/>
        <dbReference type="Rhea" id="RHEA-COMP:11605"/>
        <dbReference type="ChEBI" id="CHEBI:15378"/>
        <dbReference type="ChEBI" id="CHEBI:30013"/>
        <dbReference type="ChEBI" id="CHEBI:30616"/>
        <dbReference type="ChEBI" id="CHEBI:61977"/>
        <dbReference type="ChEBI" id="CHEBI:456216"/>
        <dbReference type="EC" id="2.7.11.1"/>
    </reaction>
</comment>
<name>A0A7C8MLH7_9PEZI</name>
<dbReference type="PANTHER" id="PTHR47634:SF9">
    <property type="entry name" value="PROTEIN KINASE DOMAIN-CONTAINING PROTEIN-RELATED"/>
    <property type="match status" value="1"/>
</dbReference>
<evidence type="ECO:0000256" key="6">
    <source>
        <dbReference type="ARBA" id="ARBA00022840"/>
    </source>
</evidence>
<dbReference type="Gene3D" id="1.10.510.10">
    <property type="entry name" value="Transferase(Phosphotransferase) domain 1"/>
    <property type="match status" value="1"/>
</dbReference>
<proteinExistence type="predicted"/>
<evidence type="ECO:0000256" key="3">
    <source>
        <dbReference type="ARBA" id="ARBA00022679"/>
    </source>
</evidence>
<feature type="domain" description="Protein kinase" evidence="10">
    <location>
        <begin position="75"/>
        <end position="458"/>
    </location>
</feature>
<comment type="caution">
    <text evidence="11">The sequence shown here is derived from an EMBL/GenBank/DDBJ whole genome shotgun (WGS) entry which is preliminary data.</text>
</comment>
<protein>
    <recommendedName>
        <fullName evidence="1">non-specific serine/threonine protein kinase</fullName>
        <ecNumber evidence="1">2.7.11.1</ecNumber>
    </recommendedName>
</protein>
<dbReference type="InParanoid" id="A0A7C8MLH7"/>
<dbReference type="SMART" id="SM00220">
    <property type="entry name" value="S_TKc"/>
    <property type="match status" value="1"/>
</dbReference>
<reference evidence="11 12" key="1">
    <citation type="submission" date="2019-12" db="EMBL/GenBank/DDBJ databases">
        <title>Draft genome sequence of the ascomycete Xylaria multiplex DSM 110363.</title>
        <authorList>
            <person name="Buettner E."/>
            <person name="Kellner H."/>
        </authorList>
    </citation>
    <scope>NUCLEOTIDE SEQUENCE [LARGE SCALE GENOMIC DNA]</scope>
    <source>
        <strain evidence="11 12">DSM 110363</strain>
    </source>
</reference>
<dbReference type="InterPro" id="IPR011009">
    <property type="entry name" value="Kinase-like_dom_sf"/>
</dbReference>
<keyword evidence="5" id="KW-0418">Kinase</keyword>
<dbReference type="GO" id="GO:0004674">
    <property type="term" value="F:protein serine/threonine kinase activity"/>
    <property type="evidence" value="ECO:0007669"/>
    <property type="project" value="UniProtKB-KW"/>
</dbReference>
<dbReference type="GO" id="GO:0005524">
    <property type="term" value="F:ATP binding"/>
    <property type="evidence" value="ECO:0007669"/>
    <property type="project" value="UniProtKB-UniRule"/>
</dbReference>
<dbReference type="OrthoDB" id="5979581at2759"/>
<dbReference type="GO" id="GO:0005737">
    <property type="term" value="C:cytoplasm"/>
    <property type="evidence" value="ECO:0007669"/>
    <property type="project" value="TreeGrafter"/>
</dbReference>